<accession>L7VH18</accession>
<evidence type="ECO:0000256" key="1">
    <source>
        <dbReference type="SAM" id="MobiDB-lite"/>
    </source>
</evidence>
<dbReference type="KEGG" id="mli:MULP_05263"/>
<dbReference type="AlphaFoldDB" id="L7VH18"/>
<dbReference type="InterPro" id="IPR048996">
    <property type="entry name" value="PGRS_rpt"/>
</dbReference>
<organism evidence="3 4">
    <name type="scientific">Mycobacterium liflandii (strain 128FXT)</name>
    <dbReference type="NCBI Taxonomy" id="459424"/>
    <lineage>
        <taxon>Bacteria</taxon>
        <taxon>Bacillati</taxon>
        <taxon>Actinomycetota</taxon>
        <taxon>Actinomycetes</taxon>
        <taxon>Mycobacteriales</taxon>
        <taxon>Mycobacteriaceae</taxon>
        <taxon>Mycobacterium</taxon>
        <taxon>Mycobacterium ulcerans group</taxon>
    </lineage>
</organism>
<dbReference type="InterPro" id="IPR000084">
    <property type="entry name" value="PE-PGRS_N"/>
</dbReference>
<dbReference type="InterPro" id="IPR038332">
    <property type="entry name" value="PPE_sf"/>
</dbReference>
<gene>
    <name evidence="3" type="ordered locus">MULP_05263</name>
</gene>
<dbReference type="Gene3D" id="1.10.287.850">
    <property type="entry name" value="HP0062-like domain"/>
    <property type="match status" value="1"/>
</dbReference>
<keyword evidence="4" id="KW-1185">Reference proteome</keyword>
<proteinExistence type="predicted"/>
<dbReference type="Pfam" id="PF21526">
    <property type="entry name" value="PGRS"/>
    <property type="match status" value="1"/>
</dbReference>
<name>L7VH18_MYCL1</name>
<evidence type="ECO:0000313" key="4">
    <source>
        <dbReference type="Proteomes" id="UP000011157"/>
    </source>
</evidence>
<dbReference type="Pfam" id="PF00934">
    <property type="entry name" value="PE"/>
    <property type="match status" value="1"/>
</dbReference>
<dbReference type="SUPFAM" id="SSF140459">
    <property type="entry name" value="PE/PPE dimer-like"/>
    <property type="match status" value="1"/>
</dbReference>
<dbReference type="HOGENOM" id="CLU_000167_16_0_11"/>
<reference evidence="3 4" key="1">
    <citation type="journal article" date="2013" name="J. Bacteriol.">
        <title>Complete Genome Sequence of the Frog Pathogen Mycobacterium ulcerans Ecovar Liflandii.</title>
        <authorList>
            <person name="Tobias N.J."/>
            <person name="Doig K.D."/>
            <person name="Medema M.H."/>
            <person name="Chen H."/>
            <person name="Haring V."/>
            <person name="Moore R."/>
            <person name="Seemann T."/>
            <person name="Stinear T.P."/>
        </authorList>
    </citation>
    <scope>NUCLEOTIDE SEQUENCE [LARGE SCALE GENOMIC DNA]</scope>
    <source>
        <strain evidence="3 4">128FXT</strain>
    </source>
</reference>
<feature type="domain" description="PE" evidence="2">
    <location>
        <begin position="3"/>
        <end position="93"/>
    </location>
</feature>
<feature type="compositionally biased region" description="Low complexity" evidence="1">
    <location>
        <begin position="195"/>
        <end position="211"/>
    </location>
</feature>
<dbReference type="PATRIC" id="fig|459424.11.peg.5418"/>
<dbReference type="EMBL" id="CP003899">
    <property type="protein sequence ID" value="AGC64699.1"/>
    <property type="molecule type" value="Genomic_DNA"/>
</dbReference>
<evidence type="ECO:0000313" key="3">
    <source>
        <dbReference type="EMBL" id="AGC64699.1"/>
    </source>
</evidence>
<sequence>MAVVVSPAILATTSDKALTIGSLIREANRLAEFATTQLAPAAGDEISLAVATLFACYGQTYQTLGIAAARFHDEFVGNLRAAATSYASAEATNVSLAHDLLNTVNAPAQTLLGRPLIGNGANGAPGTGANGGDGGILIGNGGSGGSGAAGSVGRNGGAAGLLWGTAGAAAPVVAPTPEPAVLAGSAAPQDFSEQEALAARVAPAAPRSEAH</sequence>
<feature type="region of interest" description="Disordered" evidence="1">
    <location>
        <begin position="180"/>
        <end position="211"/>
    </location>
</feature>
<dbReference type="Proteomes" id="UP000011157">
    <property type="component" value="Chromosome"/>
</dbReference>
<evidence type="ECO:0000259" key="2">
    <source>
        <dbReference type="Pfam" id="PF00934"/>
    </source>
</evidence>
<protein>
    <submittedName>
        <fullName evidence="3">PE-PGRS family protein</fullName>
    </submittedName>
</protein>